<dbReference type="SUPFAM" id="SSF69065">
    <property type="entry name" value="RNase III domain-like"/>
    <property type="match status" value="2"/>
</dbReference>
<reference evidence="27" key="3">
    <citation type="submission" date="2018-08" db="UniProtKB">
        <authorList>
            <consortium name="EnsemblPlants"/>
        </authorList>
    </citation>
    <scope>IDENTIFICATION</scope>
    <source>
        <strain evidence="27">cv. Bd21</strain>
    </source>
</reference>
<keyword evidence="6" id="KW-0479">Metal-binding</keyword>
<evidence type="ECO:0000256" key="5">
    <source>
        <dbReference type="ARBA" id="ARBA00022722"/>
    </source>
</evidence>
<gene>
    <name evidence="26" type="ORF">BRADI_1g21030v3</name>
</gene>
<dbReference type="Gene3D" id="3.40.50.300">
    <property type="entry name" value="P-loop containing nucleotide triphosphate hydrolases"/>
    <property type="match status" value="2"/>
</dbReference>
<comment type="cofactor">
    <cofactor evidence="2">
        <name>Mg(2+)</name>
        <dbReference type="ChEBI" id="CHEBI:18420"/>
    </cofactor>
</comment>
<dbReference type="SUPFAM" id="SSF101690">
    <property type="entry name" value="PAZ domain"/>
    <property type="match status" value="1"/>
</dbReference>
<evidence type="ECO:0000256" key="1">
    <source>
        <dbReference type="ARBA" id="ARBA00001936"/>
    </source>
</evidence>
<dbReference type="Proteomes" id="UP000008810">
    <property type="component" value="Chromosome 1"/>
</dbReference>
<dbReference type="GO" id="GO:0005737">
    <property type="term" value="C:cytoplasm"/>
    <property type="evidence" value="ECO:0000318"/>
    <property type="project" value="GO_Central"/>
</dbReference>
<dbReference type="InterPro" id="IPR000999">
    <property type="entry name" value="RNase_III_dom"/>
</dbReference>
<feature type="non-terminal residue" evidence="26">
    <location>
        <position position="1"/>
    </location>
</feature>
<dbReference type="FunFam" id="1.10.1520.10:FF:000004">
    <property type="entry name" value="Endoribonuclease dicer-like 1"/>
    <property type="match status" value="1"/>
</dbReference>
<dbReference type="PROSITE" id="PS00517">
    <property type="entry name" value="RNASE_3_1"/>
    <property type="match status" value="1"/>
</dbReference>
<evidence type="ECO:0000256" key="13">
    <source>
        <dbReference type="ARBA" id="ARBA00022842"/>
    </source>
</evidence>
<dbReference type="SMART" id="SM00358">
    <property type="entry name" value="DSRM"/>
    <property type="match status" value="1"/>
</dbReference>
<dbReference type="InterPro" id="IPR014001">
    <property type="entry name" value="Helicase_ATP-bd"/>
</dbReference>
<reference evidence="26 27" key="1">
    <citation type="journal article" date="2010" name="Nature">
        <title>Genome sequencing and analysis of the model grass Brachypodium distachyon.</title>
        <authorList>
            <consortium name="International Brachypodium Initiative"/>
        </authorList>
    </citation>
    <scope>NUCLEOTIDE SEQUENCE [LARGE SCALE GENOMIC DNA]</scope>
    <source>
        <strain evidence="26 27">Bd21</strain>
    </source>
</reference>
<keyword evidence="12" id="KW-0067">ATP-binding</keyword>
<evidence type="ECO:0000256" key="6">
    <source>
        <dbReference type="ARBA" id="ARBA00022723"/>
    </source>
</evidence>
<comment type="subunit">
    <text evidence="4">May interact with ARGONAUTE1 or PINHEAD through their common PAZ domains.</text>
</comment>
<dbReference type="Gene3D" id="3.30.160.20">
    <property type="match status" value="1"/>
</dbReference>
<comment type="subcellular location">
    <subcellularLocation>
        <location evidence="3">Nucleus</location>
    </subcellularLocation>
</comment>
<evidence type="ECO:0000259" key="24">
    <source>
        <dbReference type="PROSITE" id="PS51192"/>
    </source>
</evidence>
<evidence type="ECO:0000256" key="8">
    <source>
        <dbReference type="ARBA" id="ARBA00022741"/>
    </source>
</evidence>
<dbReference type="Gramene" id="KQK15152">
    <property type="protein sequence ID" value="KQK15152"/>
    <property type="gene ID" value="BRADI_1g21030v3"/>
</dbReference>
<feature type="domain" description="Helicase ATP-binding" evidence="24">
    <location>
        <begin position="5"/>
        <end position="187"/>
    </location>
</feature>
<keyword evidence="7" id="KW-0677">Repeat</keyword>
<dbReference type="PROSITE" id="PS51192">
    <property type="entry name" value="HELICASE_ATP_BIND_1"/>
    <property type="match status" value="1"/>
</dbReference>
<dbReference type="PROSITE" id="PS51194">
    <property type="entry name" value="HELICASE_CTER"/>
    <property type="match status" value="1"/>
</dbReference>
<dbReference type="InterPro" id="IPR027417">
    <property type="entry name" value="P-loop_NTPase"/>
</dbReference>
<dbReference type="SUPFAM" id="SSF54768">
    <property type="entry name" value="dsRNA-binding domain-like"/>
    <property type="match status" value="1"/>
</dbReference>
<keyword evidence="9" id="KW-0255">Endonuclease</keyword>
<dbReference type="InParanoid" id="A0A0Q3GVU6"/>
<keyword evidence="5" id="KW-0540">Nuclease</keyword>
<evidence type="ECO:0000256" key="15">
    <source>
        <dbReference type="ARBA" id="ARBA00023158"/>
    </source>
</evidence>
<evidence type="ECO:0000259" key="22">
    <source>
        <dbReference type="PROSITE" id="PS50142"/>
    </source>
</evidence>
<dbReference type="InterPro" id="IPR036085">
    <property type="entry name" value="PAZ_dom_sf"/>
</dbReference>
<dbReference type="Pfam" id="PF00035">
    <property type="entry name" value="dsrm"/>
    <property type="match status" value="1"/>
</dbReference>
<evidence type="ECO:0000256" key="10">
    <source>
        <dbReference type="ARBA" id="ARBA00022801"/>
    </source>
</evidence>
<keyword evidence="17" id="KW-0539">Nucleus</keyword>
<evidence type="ECO:0000259" key="25">
    <source>
        <dbReference type="PROSITE" id="PS51194"/>
    </source>
</evidence>
<name>A0A0Q3GVU6_BRADI</name>
<dbReference type="SMART" id="SM00535">
    <property type="entry name" value="RIBOc"/>
    <property type="match status" value="2"/>
</dbReference>
<dbReference type="Gene3D" id="1.10.1520.10">
    <property type="entry name" value="Ribonuclease III domain"/>
    <property type="match status" value="2"/>
</dbReference>
<dbReference type="Pfam" id="PF00270">
    <property type="entry name" value="DEAD"/>
    <property type="match status" value="1"/>
</dbReference>
<dbReference type="GO" id="GO:0030422">
    <property type="term" value="P:siRNA processing"/>
    <property type="evidence" value="ECO:0000318"/>
    <property type="project" value="GO_Central"/>
</dbReference>
<dbReference type="InterPro" id="IPR036389">
    <property type="entry name" value="RNase_III_sf"/>
</dbReference>
<evidence type="ECO:0000256" key="3">
    <source>
        <dbReference type="ARBA" id="ARBA00004123"/>
    </source>
</evidence>
<feature type="domain" description="DRBM" evidence="21">
    <location>
        <begin position="1274"/>
        <end position="1340"/>
    </location>
</feature>
<dbReference type="Pfam" id="PF00271">
    <property type="entry name" value="Helicase_C"/>
    <property type="match status" value="1"/>
</dbReference>
<dbReference type="SMART" id="SM00490">
    <property type="entry name" value="HELICc"/>
    <property type="match status" value="1"/>
</dbReference>
<dbReference type="InterPro" id="IPR003100">
    <property type="entry name" value="PAZ_dom"/>
</dbReference>
<keyword evidence="14 20" id="KW-0694">RNA-binding</keyword>
<dbReference type="PANTHER" id="PTHR14950">
    <property type="entry name" value="DICER-RELATED"/>
    <property type="match status" value="1"/>
</dbReference>
<evidence type="ECO:0000256" key="7">
    <source>
        <dbReference type="ARBA" id="ARBA00022737"/>
    </source>
</evidence>
<evidence type="ECO:0000256" key="12">
    <source>
        <dbReference type="ARBA" id="ARBA00022840"/>
    </source>
</evidence>
<dbReference type="FunFam" id="3.40.50.300:FF:000420">
    <property type="entry name" value="Endoribonuclease dicer-like 1"/>
    <property type="match status" value="1"/>
</dbReference>
<dbReference type="ExpressionAtlas" id="A0A0Q3GVU6">
    <property type="expression patterns" value="baseline"/>
</dbReference>
<evidence type="ECO:0000256" key="2">
    <source>
        <dbReference type="ARBA" id="ARBA00001946"/>
    </source>
</evidence>
<keyword evidence="13" id="KW-0460">Magnesium</keyword>
<dbReference type="GO" id="GO:0005634">
    <property type="term" value="C:nucleus"/>
    <property type="evidence" value="ECO:0000318"/>
    <property type="project" value="GO_Central"/>
</dbReference>
<keyword evidence="16" id="KW-0464">Manganese</keyword>
<proteinExistence type="inferred from homology"/>
<keyword evidence="11" id="KW-0347">Helicase</keyword>
<dbReference type="PANTHER" id="PTHR14950:SF70">
    <property type="entry name" value="ENDORIBONUCLEASE DICER HOMOLOG 2"/>
    <property type="match status" value="1"/>
</dbReference>
<dbReference type="CDD" id="cd00593">
    <property type="entry name" value="RIBOc"/>
    <property type="match status" value="2"/>
</dbReference>
<comment type="similarity">
    <text evidence="18">Belongs to the helicase family. Dicer subfamily.</text>
</comment>
<accession>A0A0Q3GVU6</accession>
<feature type="domain" description="PAZ" evidence="23">
    <location>
        <begin position="767"/>
        <end position="882"/>
    </location>
</feature>
<keyword evidence="10" id="KW-0378">Hydrolase</keyword>
<dbReference type="STRING" id="15368.A0A0Q3GVU6"/>
<evidence type="ECO:0000256" key="14">
    <source>
        <dbReference type="ARBA" id="ARBA00022884"/>
    </source>
</evidence>
<dbReference type="FunCoup" id="A0A0Q3GVU6">
    <property type="interactions" value="1838"/>
</dbReference>
<evidence type="ECO:0000259" key="21">
    <source>
        <dbReference type="PROSITE" id="PS50137"/>
    </source>
</evidence>
<sequence>YQLEALERAVSGNTVVFLETGAGKTLIAVMLLRAYAHRVRGPAPRGRFAVFLVPTVVLVEQQARVVEQHTDLRVSKFYGAMGVDLWNAETWRRAVAGAEVLVMTPQILLDNLRHSFFRLQDIALLIFDECHHTKGDSPYARILKEFYHPQLNTRPDDPLPRIFGMTASPVYSKTLHRASYSKEISELENLLNSKVYTVESEAALSEYIPFATTRIVRYDDSIIPPNSHNHVMNCLHRLEQKHLEILKGNFYGSRLENATQRISKLHRTFLYCTVNLGVWLAAKAAEVQSNKEQLVSFWGQQIDKNVECFVRKYSEEVCRELSSFSKRGHIGEDFAADLHDGRLTSKVHCLIQSLLEYRHMQNLRCIVFVERVITSVVLESLLSTINQMSGWIVKYMAGDNSGFDPQSRKKHTEIVDSFRSGKVHIIVATQVLEEGLDVPSCNLIIRFDPPATVCSFIQSRGRARMQNSDYVLLVRRGDAEALSKTGKFLASGQIMREESLRLASTMCQPLGNTLHGEDFFRVESTGATVTMKSSLPSDEYFKPLPRFITNKALGTCTLHLPKSICLKACQELHTIGALTDSLLPELGVPWEEEPDIVVEKQQPKQPDYFPEEFLGNWFSFSHLGIYHCYKISLGGCLKTIASPTDIILAVKCDLGSDFIANSFKLSGAQDFISVSIKYVGNIHLNQEQVNSARRFQTTILSLLINKDHSEASNAIKQFHDMQEASVGVVYLLLPFVSGKVDWCSINFSTSHIYETSNKDTRCCHSCKEVDLLQTKDGPLCRCMLKNSIVSTPHNSELYAVTGFLDLSGKSLLHLRDGSVITYITYYKTRHGVDLNHENQSLLAASKPPQARNFLHKCHYKEQKESCRSYAVELPPELCRVVMSPVSANTLYSFSIIPSVMHRIQCMLLSAKLKVQLGPRMQQFIIPAVKILEAITTKECQEEFSQESLETLGDSFLKYVTTQHLYSKYKLHHEGILTKMKKNLISNAALCQLACNNNLVGYIQGEKFNPKGWIIPGLCYDACSNGKIFCLSSNDMYSLRTLSLRSKRIADTVEALIGAYLSAAGEQAAFLFLKSLGMDIEYHSKIPIEREIGIKSEEFINVKSLEIILGYDFKDPLLLMEALTHGSYQTAGTTSCYQRLEFLGDAVLDHIFTLYFYNQYPECTPALLTDLRSASVNNSCYAHAAVKAGLNKHILHSSSELHRKMAYYLENFGQTFRGPSHGWEAGIGLPKVLGDVIESIAGAIYLDSQYDKEVVWRSIKRLLEPLATPETVACDPVKELQEFCDHRSYSMSYTKTQKDGVSSFVAEVQVEGTTYSATQTGHDKLVAKKLAAKAVLADLKSAIP</sequence>
<dbReference type="FunFam" id="3.40.50.300:FF:000705">
    <property type="entry name" value="Endoribonuclease dicer-like protein"/>
    <property type="match status" value="1"/>
</dbReference>
<reference evidence="26" key="2">
    <citation type="submission" date="2017-06" db="EMBL/GenBank/DDBJ databases">
        <title>WGS assembly of Brachypodium distachyon.</title>
        <authorList>
            <consortium name="The International Brachypodium Initiative"/>
            <person name="Lucas S."/>
            <person name="Harmon-Smith M."/>
            <person name="Lail K."/>
            <person name="Tice H."/>
            <person name="Grimwood J."/>
            <person name="Bruce D."/>
            <person name="Barry K."/>
            <person name="Shu S."/>
            <person name="Lindquist E."/>
            <person name="Wang M."/>
            <person name="Pitluck S."/>
            <person name="Vogel J.P."/>
            <person name="Garvin D.F."/>
            <person name="Mockler T.C."/>
            <person name="Schmutz J."/>
            <person name="Rokhsar D."/>
            <person name="Bevan M.W."/>
        </authorList>
    </citation>
    <scope>NUCLEOTIDE SEQUENCE</scope>
    <source>
        <strain evidence="26">Bd21</strain>
    </source>
</reference>
<dbReference type="GO" id="GO:0003723">
    <property type="term" value="F:RNA binding"/>
    <property type="evidence" value="ECO:0000318"/>
    <property type="project" value="GO_Central"/>
</dbReference>
<dbReference type="SMART" id="SM00949">
    <property type="entry name" value="PAZ"/>
    <property type="match status" value="1"/>
</dbReference>
<dbReference type="GO" id="GO:0046872">
    <property type="term" value="F:metal ion binding"/>
    <property type="evidence" value="ECO:0007669"/>
    <property type="project" value="UniProtKB-KW"/>
</dbReference>
<dbReference type="CDD" id="cd18034">
    <property type="entry name" value="DEXHc_dicer"/>
    <property type="match status" value="1"/>
</dbReference>
<comment type="function">
    <text evidence="19">Probably involved in the RNA silencing pathway. May cleave double-stranded RNA to produce short 21-24 nucleotides (nt) RNAs which target the selective destruction of complementary RNAs.</text>
</comment>
<dbReference type="PROSITE" id="PS50821">
    <property type="entry name" value="PAZ"/>
    <property type="match status" value="1"/>
</dbReference>
<evidence type="ECO:0000313" key="26">
    <source>
        <dbReference type="EMBL" id="KQK15152.2"/>
    </source>
</evidence>
<organism evidence="26">
    <name type="scientific">Brachypodium distachyon</name>
    <name type="common">Purple false brome</name>
    <name type="synonym">Trachynia distachya</name>
    <dbReference type="NCBI Taxonomy" id="15368"/>
    <lineage>
        <taxon>Eukaryota</taxon>
        <taxon>Viridiplantae</taxon>
        <taxon>Streptophyta</taxon>
        <taxon>Embryophyta</taxon>
        <taxon>Tracheophyta</taxon>
        <taxon>Spermatophyta</taxon>
        <taxon>Magnoliopsida</taxon>
        <taxon>Liliopsida</taxon>
        <taxon>Poales</taxon>
        <taxon>Poaceae</taxon>
        <taxon>BOP clade</taxon>
        <taxon>Pooideae</taxon>
        <taxon>Stipodae</taxon>
        <taxon>Brachypodieae</taxon>
        <taxon>Brachypodium</taxon>
    </lineage>
</organism>
<dbReference type="PROSITE" id="PS50137">
    <property type="entry name" value="DS_RBD"/>
    <property type="match status" value="1"/>
</dbReference>
<evidence type="ECO:0000256" key="9">
    <source>
        <dbReference type="ARBA" id="ARBA00022759"/>
    </source>
</evidence>
<dbReference type="SUPFAM" id="SSF52540">
    <property type="entry name" value="P-loop containing nucleoside triphosphate hydrolases"/>
    <property type="match status" value="1"/>
</dbReference>
<evidence type="ECO:0000256" key="4">
    <source>
        <dbReference type="ARBA" id="ARBA00011499"/>
    </source>
</evidence>
<protein>
    <submittedName>
        <fullName evidence="26 27">Uncharacterized protein</fullName>
    </submittedName>
</protein>
<dbReference type="OrthoDB" id="6513042at2759"/>
<keyword evidence="28" id="KW-1185">Reference proteome</keyword>
<feature type="domain" description="RNase III" evidence="22">
    <location>
        <begin position="1101"/>
        <end position="1248"/>
    </location>
</feature>
<feature type="domain" description="RNase III" evidence="22">
    <location>
        <begin position="909"/>
        <end position="1064"/>
    </location>
</feature>
<dbReference type="InterPro" id="IPR001650">
    <property type="entry name" value="Helicase_C-like"/>
</dbReference>
<evidence type="ECO:0000256" key="16">
    <source>
        <dbReference type="ARBA" id="ARBA00023211"/>
    </source>
</evidence>
<dbReference type="EMBL" id="CM000880">
    <property type="protein sequence ID" value="KQK15152.2"/>
    <property type="molecule type" value="Genomic_DNA"/>
</dbReference>
<dbReference type="Pfam" id="PF00636">
    <property type="entry name" value="Ribonuclease_3"/>
    <property type="match status" value="2"/>
</dbReference>
<evidence type="ECO:0000313" key="27">
    <source>
        <dbReference type="EnsemblPlants" id="KQK15152"/>
    </source>
</evidence>
<keyword evidence="15" id="KW-0943">RNA-mediated gene silencing</keyword>
<dbReference type="GO" id="GO:0004525">
    <property type="term" value="F:ribonuclease III activity"/>
    <property type="evidence" value="ECO:0000318"/>
    <property type="project" value="GO_Central"/>
</dbReference>
<evidence type="ECO:0000256" key="11">
    <source>
        <dbReference type="ARBA" id="ARBA00022806"/>
    </source>
</evidence>
<dbReference type="Pfam" id="PF02170">
    <property type="entry name" value="PAZ"/>
    <property type="match status" value="1"/>
</dbReference>
<dbReference type="EnsemblPlants" id="KQK15152">
    <property type="protein sequence ID" value="KQK15152"/>
    <property type="gene ID" value="BRADI_1g21030v3"/>
</dbReference>
<evidence type="ECO:0000259" key="23">
    <source>
        <dbReference type="PROSITE" id="PS50821"/>
    </source>
</evidence>
<comment type="cofactor">
    <cofactor evidence="1">
        <name>Mn(2+)</name>
        <dbReference type="ChEBI" id="CHEBI:29035"/>
    </cofactor>
</comment>
<dbReference type="InterPro" id="IPR011545">
    <property type="entry name" value="DEAD/DEAH_box_helicase_dom"/>
</dbReference>
<evidence type="ECO:0000256" key="18">
    <source>
        <dbReference type="ARBA" id="ARBA00035116"/>
    </source>
</evidence>
<dbReference type="InterPro" id="IPR014720">
    <property type="entry name" value="dsRBD_dom"/>
</dbReference>
<dbReference type="Gene3D" id="2.170.260.10">
    <property type="entry name" value="paz domain"/>
    <property type="match status" value="1"/>
</dbReference>
<keyword evidence="8" id="KW-0547">Nucleotide-binding</keyword>
<dbReference type="SMART" id="SM00487">
    <property type="entry name" value="DEXDc"/>
    <property type="match status" value="1"/>
</dbReference>
<evidence type="ECO:0000256" key="17">
    <source>
        <dbReference type="ARBA" id="ARBA00023242"/>
    </source>
</evidence>
<dbReference type="PROSITE" id="PS50142">
    <property type="entry name" value="RNASE_3_2"/>
    <property type="match status" value="2"/>
</dbReference>
<dbReference type="GO" id="GO:0004386">
    <property type="term" value="F:helicase activity"/>
    <property type="evidence" value="ECO:0007669"/>
    <property type="project" value="UniProtKB-KW"/>
</dbReference>
<dbReference type="GO" id="GO:0005524">
    <property type="term" value="F:ATP binding"/>
    <property type="evidence" value="ECO:0007669"/>
    <property type="project" value="UniProtKB-KW"/>
</dbReference>
<feature type="domain" description="Helicase C-terminal" evidence="25">
    <location>
        <begin position="350"/>
        <end position="511"/>
    </location>
</feature>
<evidence type="ECO:0000256" key="20">
    <source>
        <dbReference type="PROSITE-ProRule" id="PRU00266"/>
    </source>
</evidence>
<evidence type="ECO:0000256" key="19">
    <source>
        <dbReference type="ARBA" id="ARBA00056187"/>
    </source>
</evidence>
<evidence type="ECO:0000313" key="28">
    <source>
        <dbReference type="Proteomes" id="UP000008810"/>
    </source>
</evidence>